<name>A0A401TY10_CHIPU</name>
<evidence type="ECO:0000313" key="1">
    <source>
        <dbReference type="EMBL" id="GCC47532.1"/>
    </source>
</evidence>
<proteinExistence type="predicted"/>
<evidence type="ECO:0000313" key="2">
    <source>
        <dbReference type="Proteomes" id="UP000287033"/>
    </source>
</evidence>
<accession>A0A401TY10</accession>
<dbReference type="EMBL" id="BEZZ01214586">
    <property type="protein sequence ID" value="GCC47532.1"/>
    <property type="molecule type" value="Genomic_DNA"/>
</dbReference>
<gene>
    <name evidence="1" type="ORF">chiPu_0031618</name>
</gene>
<organism evidence="1 2">
    <name type="scientific">Chiloscyllium punctatum</name>
    <name type="common">Brownbanded bambooshark</name>
    <name type="synonym">Hemiscyllium punctatum</name>
    <dbReference type="NCBI Taxonomy" id="137246"/>
    <lineage>
        <taxon>Eukaryota</taxon>
        <taxon>Metazoa</taxon>
        <taxon>Chordata</taxon>
        <taxon>Craniata</taxon>
        <taxon>Vertebrata</taxon>
        <taxon>Chondrichthyes</taxon>
        <taxon>Elasmobranchii</taxon>
        <taxon>Galeomorphii</taxon>
        <taxon>Galeoidea</taxon>
        <taxon>Orectolobiformes</taxon>
        <taxon>Hemiscylliidae</taxon>
        <taxon>Chiloscyllium</taxon>
    </lineage>
</organism>
<reference evidence="1 2" key="1">
    <citation type="journal article" date="2018" name="Nat. Ecol. Evol.">
        <title>Shark genomes provide insights into elasmobranch evolution and the origin of vertebrates.</title>
        <authorList>
            <person name="Hara Y"/>
            <person name="Yamaguchi K"/>
            <person name="Onimaru K"/>
            <person name="Kadota M"/>
            <person name="Koyanagi M"/>
            <person name="Keeley SD"/>
            <person name="Tatsumi K"/>
            <person name="Tanaka K"/>
            <person name="Motone F"/>
            <person name="Kageyama Y"/>
            <person name="Nozu R"/>
            <person name="Adachi N"/>
            <person name="Nishimura O"/>
            <person name="Nakagawa R"/>
            <person name="Tanegashima C"/>
            <person name="Kiyatake I"/>
            <person name="Matsumoto R"/>
            <person name="Murakumo K"/>
            <person name="Nishida K"/>
            <person name="Terakita A"/>
            <person name="Kuratani S"/>
            <person name="Sato K"/>
            <person name="Hyodo S Kuraku.S."/>
        </authorList>
    </citation>
    <scope>NUCLEOTIDE SEQUENCE [LARGE SCALE GENOMIC DNA]</scope>
</reference>
<sequence>MWGSRVTGQGEKWGWSSELGLRTLGRAIPKRGEEADELEEENCPRGARGMCRFGWTGRPESEWFSPCAVYQPFTNPVSLRMYRSRRRTCMLEPW</sequence>
<comment type="caution">
    <text evidence="1">The sequence shown here is derived from an EMBL/GenBank/DDBJ whole genome shotgun (WGS) entry which is preliminary data.</text>
</comment>
<dbReference type="Proteomes" id="UP000287033">
    <property type="component" value="Unassembled WGS sequence"/>
</dbReference>
<keyword evidence="2" id="KW-1185">Reference proteome</keyword>
<dbReference type="AlphaFoldDB" id="A0A401TY10"/>
<protein>
    <submittedName>
        <fullName evidence="1">Uncharacterized protein</fullName>
    </submittedName>
</protein>